<dbReference type="OrthoDB" id="10405591at2759"/>
<protein>
    <submittedName>
        <fullName evidence="1">Uncharacterized protein</fullName>
    </submittedName>
</protein>
<dbReference type="AlphaFoldDB" id="A0A9N9LLY3"/>
<proteinExistence type="predicted"/>
<evidence type="ECO:0000313" key="2">
    <source>
        <dbReference type="Proteomes" id="UP000701801"/>
    </source>
</evidence>
<evidence type="ECO:0000313" key="1">
    <source>
        <dbReference type="EMBL" id="CAG8974917.1"/>
    </source>
</evidence>
<comment type="caution">
    <text evidence="1">The sequence shown here is derived from an EMBL/GenBank/DDBJ whole genome shotgun (WGS) entry which is preliminary data.</text>
</comment>
<accession>A0A9N9LLY3</accession>
<dbReference type="Proteomes" id="UP000701801">
    <property type="component" value="Unassembled WGS sequence"/>
</dbReference>
<gene>
    <name evidence="1" type="ORF">HYALB_00006703</name>
</gene>
<reference evidence="1" key="1">
    <citation type="submission" date="2021-07" db="EMBL/GenBank/DDBJ databases">
        <authorList>
            <person name="Durling M."/>
        </authorList>
    </citation>
    <scope>NUCLEOTIDE SEQUENCE</scope>
</reference>
<organism evidence="1 2">
    <name type="scientific">Hymenoscyphus albidus</name>
    <dbReference type="NCBI Taxonomy" id="595503"/>
    <lineage>
        <taxon>Eukaryota</taxon>
        <taxon>Fungi</taxon>
        <taxon>Dikarya</taxon>
        <taxon>Ascomycota</taxon>
        <taxon>Pezizomycotina</taxon>
        <taxon>Leotiomycetes</taxon>
        <taxon>Helotiales</taxon>
        <taxon>Helotiaceae</taxon>
        <taxon>Hymenoscyphus</taxon>
    </lineage>
</organism>
<name>A0A9N9LLY3_9HELO</name>
<sequence>METFTAQAVYLSTTLYVIDSKLLRASESGFFDLDIELMPPGSIMDARTAALNFIVDRIENQLKLLRDSETLECTRGDKSCDFLVFSVLVTGLAKQRFWPLSRVAAFQGPFEMILSKLAFAREELKPNSYYEYRYEECRKLELEPVFEEARMVLGREIVRLVKKAPGHGFSLELS</sequence>
<keyword evidence="2" id="KW-1185">Reference proteome</keyword>
<dbReference type="EMBL" id="CAJVRM010000117">
    <property type="protein sequence ID" value="CAG8974917.1"/>
    <property type="molecule type" value="Genomic_DNA"/>
</dbReference>